<sequence length="103" mass="11827">MAGAFPLVESSSMEYTTTTEKVVYWPGAPRLGELVADDLAVVRPGRRRNEKKGCRNRERNIQQNDVRLLQSRPWEWDIAATEEELARRLIECDSWPVMVPARG</sequence>
<gene>
    <name evidence="1" type="ORF">E4U09_000490</name>
</gene>
<comment type="caution">
    <text evidence="1">The sequence shown here is derived from an EMBL/GenBank/DDBJ whole genome shotgun (WGS) entry which is preliminary data.</text>
</comment>
<dbReference type="AlphaFoldDB" id="A0A9P7U2X6"/>
<evidence type="ECO:0000313" key="1">
    <source>
        <dbReference type="EMBL" id="KAG6298838.1"/>
    </source>
</evidence>
<organism evidence="1 2">
    <name type="scientific">Claviceps aff. purpurea</name>
    <dbReference type="NCBI Taxonomy" id="1967640"/>
    <lineage>
        <taxon>Eukaryota</taxon>
        <taxon>Fungi</taxon>
        <taxon>Dikarya</taxon>
        <taxon>Ascomycota</taxon>
        <taxon>Pezizomycotina</taxon>
        <taxon>Sordariomycetes</taxon>
        <taxon>Hypocreomycetidae</taxon>
        <taxon>Hypocreales</taxon>
        <taxon>Clavicipitaceae</taxon>
        <taxon>Claviceps</taxon>
    </lineage>
</organism>
<keyword evidence="2" id="KW-1185">Reference proteome</keyword>
<evidence type="ECO:0000313" key="2">
    <source>
        <dbReference type="Proteomes" id="UP000707071"/>
    </source>
</evidence>
<dbReference type="Proteomes" id="UP000707071">
    <property type="component" value="Unassembled WGS sequence"/>
</dbReference>
<protein>
    <submittedName>
        <fullName evidence="1">Uncharacterized protein</fullName>
    </submittedName>
</protein>
<reference evidence="1 2" key="1">
    <citation type="journal article" date="2020" name="bioRxiv">
        <title>Whole genome comparisons of ergot fungi reveals the divergence and evolution of species within the genus Claviceps are the result of varying mechanisms driving genome evolution and host range expansion.</title>
        <authorList>
            <person name="Wyka S.A."/>
            <person name="Mondo S.J."/>
            <person name="Liu M."/>
            <person name="Dettman J."/>
            <person name="Nalam V."/>
            <person name="Broders K.D."/>
        </authorList>
    </citation>
    <scope>NUCLEOTIDE SEQUENCE [LARGE SCALE GENOMIC DNA]</scope>
    <source>
        <strain evidence="1 2">Clav52</strain>
    </source>
</reference>
<dbReference type="EMBL" id="SRRH01000112">
    <property type="protein sequence ID" value="KAG6298838.1"/>
    <property type="molecule type" value="Genomic_DNA"/>
</dbReference>
<name>A0A9P7U2X6_9HYPO</name>
<proteinExistence type="predicted"/>
<accession>A0A9P7U2X6</accession>